<dbReference type="Proteomes" id="UP000259570">
    <property type="component" value="Unassembled WGS sequence"/>
</dbReference>
<proteinExistence type="predicted"/>
<comment type="caution">
    <text evidence="2">The sequence shown here is derived from an EMBL/GenBank/DDBJ whole genome shotgun (WGS) entry which is preliminary data.</text>
</comment>
<accession>A0A3E1KFA0</accession>
<dbReference type="EMBL" id="QUZM01000049">
    <property type="protein sequence ID" value="RFF37217.1"/>
    <property type="molecule type" value="Genomic_DNA"/>
</dbReference>
<evidence type="ECO:0000313" key="2">
    <source>
        <dbReference type="EMBL" id="RFF37217.1"/>
    </source>
</evidence>
<reference evidence="2 3" key="1">
    <citation type="submission" date="2018-08" db="EMBL/GenBank/DDBJ databases">
        <title>Genome sequencing of X. nasturtii WHRI 8984.</title>
        <authorList>
            <person name="Studholme D.J."/>
            <person name="Mchugh J."/>
            <person name="Vicente J."/>
        </authorList>
    </citation>
    <scope>NUCLEOTIDE SEQUENCE [LARGE SCALE GENOMIC DNA]</scope>
    <source>
        <strain evidence="2 3">WHRI 8984</strain>
    </source>
</reference>
<protein>
    <submittedName>
        <fullName evidence="2">Uncharacterized protein</fullName>
    </submittedName>
</protein>
<organism evidence="2 3">
    <name type="scientific">Xanthomonas nasturtii</name>
    <dbReference type="NCBI Taxonomy" id="1843581"/>
    <lineage>
        <taxon>Bacteria</taxon>
        <taxon>Pseudomonadati</taxon>
        <taxon>Pseudomonadota</taxon>
        <taxon>Gammaproteobacteria</taxon>
        <taxon>Lysobacterales</taxon>
        <taxon>Lysobacteraceae</taxon>
        <taxon>Xanthomonas</taxon>
    </lineage>
</organism>
<feature type="region of interest" description="Disordered" evidence="1">
    <location>
        <begin position="46"/>
        <end position="66"/>
    </location>
</feature>
<gene>
    <name evidence="2" type="ORF">DZD52_17935</name>
</gene>
<evidence type="ECO:0000256" key="1">
    <source>
        <dbReference type="SAM" id="MobiDB-lite"/>
    </source>
</evidence>
<sequence>MPHRIRNDATGRWANSCTVIDARRGIDARGKLGDYRVFGTTWRRPERQRAGRSQWMEGNHDANDAM</sequence>
<name>A0A3E1KFA0_9XANT</name>
<evidence type="ECO:0000313" key="3">
    <source>
        <dbReference type="Proteomes" id="UP000259570"/>
    </source>
</evidence>
<dbReference type="AlphaFoldDB" id="A0A3E1KFA0"/>